<dbReference type="Proteomes" id="UP001341444">
    <property type="component" value="Unassembled WGS sequence"/>
</dbReference>
<gene>
    <name evidence="2" type="ORF">P4T90_09675</name>
</gene>
<accession>A0ABU6MFU4</accession>
<keyword evidence="1" id="KW-1133">Transmembrane helix</keyword>
<organism evidence="2 3">
    <name type="scientific">Heyndrickxia acidicola</name>
    <dbReference type="NCBI Taxonomy" id="209389"/>
    <lineage>
        <taxon>Bacteria</taxon>
        <taxon>Bacillati</taxon>
        <taxon>Bacillota</taxon>
        <taxon>Bacilli</taxon>
        <taxon>Bacillales</taxon>
        <taxon>Bacillaceae</taxon>
        <taxon>Heyndrickxia</taxon>
    </lineage>
</organism>
<protein>
    <submittedName>
        <fullName evidence="2">Uncharacterized protein</fullName>
    </submittedName>
</protein>
<reference evidence="2 3" key="1">
    <citation type="submission" date="2023-03" db="EMBL/GenBank/DDBJ databases">
        <title>Bacillus Genome Sequencing.</title>
        <authorList>
            <person name="Dunlap C."/>
        </authorList>
    </citation>
    <scope>NUCLEOTIDE SEQUENCE [LARGE SCALE GENOMIC DNA]</scope>
    <source>
        <strain evidence="2 3">B-23453</strain>
    </source>
</reference>
<evidence type="ECO:0000313" key="2">
    <source>
        <dbReference type="EMBL" id="MED1203345.1"/>
    </source>
</evidence>
<feature type="transmembrane region" description="Helical" evidence="1">
    <location>
        <begin position="54"/>
        <end position="71"/>
    </location>
</feature>
<name>A0ABU6MFU4_9BACI</name>
<comment type="caution">
    <text evidence="2">The sequence shown here is derived from an EMBL/GenBank/DDBJ whole genome shotgun (WGS) entry which is preliminary data.</text>
</comment>
<dbReference type="EMBL" id="JARMAB010000012">
    <property type="protein sequence ID" value="MED1203345.1"/>
    <property type="molecule type" value="Genomic_DNA"/>
</dbReference>
<keyword evidence="1" id="KW-0812">Transmembrane</keyword>
<dbReference type="RefSeq" id="WP_066268998.1">
    <property type="nucleotide sequence ID" value="NZ_JARMAB010000012.1"/>
</dbReference>
<evidence type="ECO:0000256" key="1">
    <source>
        <dbReference type="SAM" id="Phobius"/>
    </source>
</evidence>
<proteinExistence type="predicted"/>
<keyword evidence="3" id="KW-1185">Reference proteome</keyword>
<evidence type="ECO:0000313" key="3">
    <source>
        <dbReference type="Proteomes" id="UP001341444"/>
    </source>
</evidence>
<keyword evidence="1" id="KW-0472">Membrane</keyword>
<feature type="transmembrane region" description="Helical" evidence="1">
    <location>
        <begin position="6"/>
        <end position="23"/>
    </location>
</feature>
<feature type="transmembrane region" description="Helical" evidence="1">
    <location>
        <begin position="30"/>
        <end position="48"/>
    </location>
</feature>
<sequence>MDLIDFVFLIIIAIIYVATSKDMKLAILDFLLIVLIFYFIYYSFGFLFNYQRDVGSTTSIVMWLLLFNRFFKISFKIRKYIDKRKNK</sequence>